<evidence type="ECO:0000259" key="1">
    <source>
        <dbReference type="Pfam" id="PF05899"/>
    </source>
</evidence>
<evidence type="ECO:0000313" key="2">
    <source>
        <dbReference type="EMBL" id="QWT49307.1"/>
    </source>
</evidence>
<dbReference type="Pfam" id="PF05899">
    <property type="entry name" value="Cupin_3"/>
    <property type="match status" value="1"/>
</dbReference>
<name>A0A975XUZ8_9RHOO</name>
<reference evidence="2" key="1">
    <citation type="submission" date="2020-11" db="EMBL/GenBank/DDBJ databases">
        <title>Azospira inquinata sp. nov.</title>
        <authorList>
            <person name="Moe W.M."/>
            <person name="Mikes M.C."/>
        </authorList>
    </citation>
    <scope>NUCLEOTIDE SEQUENCE</scope>
    <source>
        <strain evidence="2">Azo-3</strain>
    </source>
</reference>
<feature type="domain" description="(S)-ureidoglycine aminohydrolase cupin" evidence="1">
    <location>
        <begin position="45"/>
        <end position="117"/>
    </location>
</feature>
<dbReference type="InterPro" id="IPR008579">
    <property type="entry name" value="UGlyAH_Cupin_dom"/>
</dbReference>
<accession>A0A975XUZ8</accession>
<proteinExistence type="predicted"/>
<dbReference type="KEGG" id="aiq:Azoinq_01445"/>
<evidence type="ECO:0000313" key="3">
    <source>
        <dbReference type="Proteomes" id="UP000683428"/>
    </source>
</evidence>
<dbReference type="AlphaFoldDB" id="A0A975XUZ8"/>
<dbReference type="EMBL" id="CP064782">
    <property type="protein sequence ID" value="QWT49307.1"/>
    <property type="molecule type" value="Genomic_DNA"/>
</dbReference>
<keyword evidence="3" id="KW-1185">Reference proteome</keyword>
<dbReference type="PANTHER" id="PTHR40943:SF1">
    <property type="entry name" value="CYTOPLASMIC PROTEIN"/>
    <property type="match status" value="1"/>
</dbReference>
<protein>
    <submittedName>
        <fullName evidence="2">DUF861 domain-containing protein</fullName>
    </submittedName>
</protein>
<organism evidence="2 3">
    <name type="scientific">Azospira inquinata</name>
    <dbReference type="NCBI Taxonomy" id="2785627"/>
    <lineage>
        <taxon>Bacteria</taxon>
        <taxon>Pseudomonadati</taxon>
        <taxon>Pseudomonadota</taxon>
        <taxon>Betaproteobacteria</taxon>
        <taxon>Rhodocyclales</taxon>
        <taxon>Rhodocyclaceae</taxon>
        <taxon>Azospira</taxon>
    </lineage>
</organism>
<dbReference type="Proteomes" id="UP000683428">
    <property type="component" value="Chromosome"/>
</dbReference>
<gene>
    <name evidence="2" type="ORF">Azoinq_01445</name>
</gene>
<sequence>MTLMTIRRDVTLAEMQEIGSVEVLGAEIIHGPVTAYGLGTLGQPVDPVSAGYFGVNRGAFKMTYPFNEQATVVAGQVKVTEVATGVSAVYGPGDSWVVSKGTTVIWDVESDYCIKHYFAAV</sequence>
<dbReference type="RefSeq" id="WP_216127542.1">
    <property type="nucleotide sequence ID" value="NZ_CP064782.1"/>
</dbReference>
<dbReference type="PANTHER" id="PTHR40943">
    <property type="entry name" value="CYTOPLASMIC PROTEIN-RELATED"/>
    <property type="match status" value="1"/>
</dbReference>